<evidence type="ECO:0008006" key="5">
    <source>
        <dbReference type="Google" id="ProtNLM"/>
    </source>
</evidence>
<organism evidence="3 4">
    <name type="scientific">Chthonomonas calidirosea (strain DSM 23976 / ICMP 18418 / T49)</name>
    <dbReference type="NCBI Taxonomy" id="1303518"/>
    <lineage>
        <taxon>Bacteria</taxon>
        <taxon>Bacillati</taxon>
        <taxon>Armatimonadota</taxon>
        <taxon>Chthonomonadia</taxon>
        <taxon>Chthonomonadales</taxon>
        <taxon>Chthonomonadaceae</taxon>
        <taxon>Chthonomonas</taxon>
    </lineage>
</organism>
<dbReference type="STRING" id="454171.CP488_01364"/>
<name>S0F051_CHTCT</name>
<reference evidence="4" key="1">
    <citation type="submission" date="2013-03" db="EMBL/GenBank/DDBJ databases">
        <title>Genome sequence of Chthonomonas calidirosea, the first sequenced genome from the Armatimonadetes phylum (formally candidate division OP10).</title>
        <authorList>
            <person name="Lee K.C.Y."/>
            <person name="Morgan X.C."/>
            <person name="Dunfield P.F."/>
            <person name="Tamas I."/>
            <person name="Houghton K.M."/>
            <person name="Vyssotski M."/>
            <person name="Ryan J.L.J."/>
            <person name="Lagutin K."/>
            <person name="McDonald I.R."/>
            <person name="Stott M.B."/>
        </authorList>
    </citation>
    <scope>NUCLEOTIDE SEQUENCE [LARGE SCALE GENOMIC DNA]</scope>
    <source>
        <strain evidence="4">DSM 23976 / ICMP 18418 / T49</strain>
    </source>
</reference>
<feature type="signal peptide" evidence="2">
    <location>
        <begin position="1"/>
        <end position="24"/>
    </location>
</feature>
<keyword evidence="2" id="KW-0732">Signal</keyword>
<evidence type="ECO:0000256" key="1">
    <source>
        <dbReference type="SAM" id="MobiDB-lite"/>
    </source>
</evidence>
<proteinExistence type="predicted"/>
<sequence>MQKLFTRLGTAIALVALVGTGALAKPPVHHAVKKATQPKCPACGMFLASKKTAKMTRAVKIKGKTYYCCAKCDMSKMEHHTMKGHKMEHHTMKGHTRSKGTK</sequence>
<dbReference type="EMBL" id="HF951689">
    <property type="protein sequence ID" value="CCW36513.1"/>
    <property type="molecule type" value="Genomic_DNA"/>
</dbReference>
<evidence type="ECO:0000313" key="3">
    <source>
        <dbReference type="EMBL" id="CCW36513.1"/>
    </source>
</evidence>
<dbReference type="Proteomes" id="UP000014227">
    <property type="component" value="Chromosome I"/>
</dbReference>
<evidence type="ECO:0000313" key="4">
    <source>
        <dbReference type="Proteomes" id="UP000014227"/>
    </source>
</evidence>
<dbReference type="AlphaFoldDB" id="S0F051"/>
<accession>S0F051</accession>
<dbReference type="KEGG" id="ccz:CCALI_02724"/>
<dbReference type="RefSeq" id="WP_016484021.1">
    <property type="nucleotide sequence ID" value="NC_021487.1"/>
</dbReference>
<dbReference type="HOGENOM" id="CLU_2272399_0_0_0"/>
<feature type="compositionally biased region" description="Basic residues" evidence="1">
    <location>
        <begin position="82"/>
        <end position="102"/>
    </location>
</feature>
<feature type="chain" id="PRO_5004486260" description="C2H2-type domain-containing protein" evidence="2">
    <location>
        <begin position="25"/>
        <end position="102"/>
    </location>
</feature>
<gene>
    <name evidence="3" type="ORF">CCALI_02724</name>
</gene>
<dbReference type="InParanoid" id="S0F051"/>
<keyword evidence="4" id="KW-1185">Reference proteome</keyword>
<protein>
    <recommendedName>
        <fullName evidence="5">C2H2-type domain-containing protein</fullName>
    </recommendedName>
</protein>
<feature type="region of interest" description="Disordered" evidence="1">
    <location>
        <begin position="80"/>
        <end position="102"/>
    </location>
</feature>
<dbReference type="PATRIC" id="fig|1303518.3.peg.2828"/>
<evidence type="ECO:0000256" key="2">
    <source>
        <dbReference type="SAM" id="SignalP"/>
    </source>
</evidence>